<sequence>MSLCSHHLPYRAMRAVFGVHGGFRDSSRSLAACRTKTTQRGQVEKRPRQMRLKQGMPSSPSASIPRSLQRCEHPLVTRVTRATIGQAGQARAGGPPGIQSFPKALPVPKQRPARISAPAHRWQPDTSSGVRAACVSSLRERGGCAEGRLVAEREQHASPAFLPLPLLSFASLATRLASFAYLLTRSPVERMRLFARLFGAGRGVEEGAGNLSSLNNNSNGLTSVPLPPRPESSTALRDLVTNTERTTTPGTTDLTSPPPTSATFAARLASLRGLASPGGANSTSSSVSSAPVLVRAYSGHGRSRRGPRRGSARGGAGSTARNQPMTQGMAARLPPLSAFSFDGMLRAVEPEIEDALEAIARICARSRMSLADEYGAHIPPAAEFVAPESGERRGGRLVLRTQGLAVVPEASSGSERGSVVEGGRLSAYGSLRSVLGKGKGRDEGEVGWIVEGSPRRAIVLVASPEASKQLSLAPAVEVFPGEGIRAEEERASWVPWKRPIGPGEGRASAESALRGLLKGDGGLA</sequence>
<dbReference type="AlphaFoldDB" id="A0A6G1I3U5"/>
<accession>A0A6G1I3U5</accession>
<feature type="compositionally biased region" description="Polar residues" evidence="1">
    <location>
        <begin position="56"/>
        <end position="66"/>
    </location>
</feature>
<gene>
    <name evidence="2" type="ORF">EJ06DRAFT_580169</name>
</gene>
<dbReference type="EMBL" id="ML996690">
    <property type="protein sequence ID" value="KAF2402960.1"/>
    <property type="molecule type" value="Genomic_DNA"/>
</dbReference>
<protein>
    <submittedName>
        <fullName evidence="2">Uncharacterized protein</fullName>
    </submittedName>
</protein>
<evidence type="ECO:0000313" key="3">
    <source>
        <dbReference type="Proteomes" id="UP000799640"/>
    </source>
</evidence>
<dbReference type="Proteomes" id="UP000799640">
    <property type="component" value="Unassembled WGS sequence"/>
</dbReference>
<feature type="compositionally biased region" description="Basic residues" evidence="1">
    <location>
        <begin position="301"/>
        <end position="311"/>
    </location>
</feature>
<dbReference type="OrthoDB" id="5339332at2759"/>
<feature type="region of interest" description="Disordered" evidence="1">
    <location>
        <begin position="46"/>
        <end position="66"/>
    </location>
</feature>
<name>A0A6G1I3U5_9PEZI</name>
<organism evidence="2 3">
    <name type="scientific">Trichodelitschia bisporula</name>
    <dbReference type="NCBI Taxonomy" id="703511"/>
    <lineage>
        <taxon>Eukaryota</taxon>
        <taxon>Fungi</taxon>
        <taxon>Dikarya</taxon>
        <taxon>Ascomycota</taxon>
        <taxon>Pezizomycotina</taxon>
        <taxon>Dothideomycetes</taxon>
        <taxon>Dothideomycetes incertae sedis</taxon>
        <taxon>Phaeotrichales</taxon>
        <taxon>Phaeotrichaceae</taxon>
        <taxon>Trichodelitschia</taxon>
    </lineage>
</organism>
<feature type="region of interest" description="Disordered" evidence="1">
    <location>
        <begin position="210"/>
        <end position="233"/>
    </location>
</feature>
<feature type="region of interest" description="Disordered" evidence="1">
    <location>
        <begin position="242"/>
        <end position="261"/>
    </location>
</feature>
<feature type="region of interest" description="Disordered" evidence="1">
    <location>
        <begin position="297"/>
        <end position="327"/>
    </location>
</feature>
<evidence type="ECO:0000256" key="1">
    <source>
        <dbReference type="SAM" id="MobiDB-lite"/>
    </source>
</evidence>
<proteinExistence type="predicted"/>
<feature type="compositionally biased region" description="Low complexity" evidence="1">
    <location>
        <begin position="210"/>
        <end position="221"/>
    </location>
</feature>
<keyword evidence="3" id="KW-1185">Reference proteome</keyword>
<reference evidence="2" key="1">
    <citation type="journal article" date="2020" name="Stud. Mycol.">
        <title>101 Dothideomycetes genomes: a test case for predicting lifestyles and emergence of pathogens.</title>
        <authorList>
            <person name="Haridas S."/>
            <person name="Albert R."/>
            <person name="Binder M."/>
            <person name="Bloem J."/>
            <person name="Labutti K."/>
            <person name="Salamov A."/>
            <person name="Andreopoulos B."/>
            <person name="Baker S."/>
            <person name="Barry K."/>
            <person name="Bills G."/>
            <person name="Bluhm B."/>
            <person name="Cannon C."/>
            <person name="Castanera R."/>
            <person name="Culley D."/>
            <person name="Daum C."/>
            <person name="Ezra D."/>
            <person name="Gonzalez J."/>
            <person name="Henrissat B."/>
            <person name="Kuo A."/>
            <person name="Liang C."/>
            <person name="Lipzen A."/>
            <person name="Lutzoni F."/>
            <person name="Magnuson J."/>
            <person name="Mondo S."/>
            <person name="Nolan M."/>
            <person name="Ohm R."/>
            <person name="Pangilinan J."/>
            <person name="Park H.-J."/>
            <person name="Ramirez L."/>
            <person name="Alfaro M."/>
            <person name="Sun H."/>
            <person name="Tritt A."/>
            <person name="Yoshinaga Y."/>
            <person name="Zwiers L.-H."/>
            <person name="Turgeon B."/>
            <person name="Goodwin S."/>
            <person name="Spatafora J."/>
            <person name="Crous P."/>
            <person name="Grigoriev I."/>
        </authorList>
    </citation>
    <scope>NUCLEOTIDE SEQUENCE</scope>
    <source>
        <strain evidence="2">CBS 262.69</strain>
    </source>
</reference>
<evidence type="ECO:0000313" key="2">
    <source>
        <dbReference type="EMBL" id="KAF2402960.1"/>
    </source>
</evidence>